<evidence type="ECO:0000313" key="1">
    <source>
        <dbReference type="EMBL" id="GAI53874.1"/>
    </source>
</evidence>
<organism evidence="1">
    <name type="scientific">marine sediment metagenome</name>
    <dbReference type="NCBI Taxonomy" id="412755"/>
    <lineage>
        <taxon>unclassified sequences</taxon>
        <taxon>metagenomes</taxon>
        <taxon>ecological metagenomes</taxon>
    </lineage>
</organism>
<gene>
    <name evidence="1" type="ORF">S06H3_53040</name>
</gene>
<feature type="non-terminal residue" evidence="1">
    <location>
        <position position="119"/>
    </location>
</feature>
<proteinExistence type="predicted"/>
<comment type="caution">
    <text evidence="1">The sequence shown here is derived from an EMBL/GenBank/DDBJ whole genome shotgun (WGS) entry which is preliminary data.</text>
</comment>
<protein>
    <submittedName>
        <fullName evidence="1">Uncharacterized protein</fullName>
    </submittedName>
</protein>
<name>X1RE56_9ZZZZ</name>
<reference evidence="1" key="1">
    <citation type="journal article" date="2014" name="Front. Microbiol.">
        <title>High frequency of phylogenetically diverse reductive dehalogenase-homologous genes in deep subseafloor sedimentary metagenomes.</title>
        <authorList>
            <person name="Kawai M."/>
            <person name="Futagami T."/>
            <person name="Toyoda A."/>
            <person name="Takaki Y."/>
            <person name="Nishi S."/>
            <person name="Hori S."/>
            <person name="Arai W."/>
            <person name="Tsubouchi T."/>
            <person name="Morono Y."/>
            <person name="Uchiyama I."/>
            <person name="Ito T."/>
            <person name="Fujiyama A."/>
            <person name="Inagaki F."/>
            <person name="Takami H."/>
        </authorList>
    </citation>
    <scope>NUCLEOTIDE SEQUENCE</scope>
    <source>
        <strain evidence="1">Expedition CK06-06</strain>
    </source>
</reference>
<accession>X1RE56</accession>
<dbReference type="EMBL" id="BARV01033782">
    <property type="protein sequence ID" value="GAI53874.1"/>
    <property type="molecule type" value="Genomic_DNA"/>
</dbReference>
<dbReference type="AlphaFoldDB" id="X1RE56"/>
<sequence length="119" mass="12600">MGINMSERNIIGIKIIMVITLATRGDLAMLPMALLALAMLVSGTLLGCAAPSPTVLPPVEWSIVDDYPDLAPVVDFVGEENLSVLHLLGFKASERAMSNLGFEKGNPDILALTDAGYMA</sequence>